<keyword evidence="4 6" id="KW-1133">Transmembrane helix</keyword>
<feature type="transmembrane region" description="Helical" evidence="6">
    <location>
        <begin position="365"/>
        <end position="385"/>
    </location>
</feature>
<keyword evidence="2" id="KW-0813">Transport</keyword>
<keyword evidence="3 6" id="KW-0812">Transmembrane</keyword>
<dbReference type="GO" id="GO:0022857">
    <property type="term" value="F:transmembrane transporter activity"/>
    <property type="evidence" value="ECO:0007669"/>
    <property type="project" value="InterPro"/>
</dbReference>
<feature type="transmembrane region" description="Helical" evidence="6">
    <location>
        <begin position="336"/>
        <end position="359"/>
    </location>
</feature>
<feature type="transmembrane region" description="Helical" evidence="6">
    <location>
        <begin position="166"/>
        <end position="189"/>
    </location>
</feature>
<feature type="transmembrane region" description="Helical" evidence="6">
    <location>
        <begin position="9"/>
        <end position="28"/>
    </location>
</feature>
<sequence>MSGAGAHRALAVLCLTEVTSWGVLFYAFPVLAPEIAAGTGWPAAAVMAALSAGQLVAALVGIPVGRWLDRHGPRLPMTAGALLGVVALLGVASAQNLVWFFAAWLVAGVAMGAVLYPPAFAALTRWYGQRLVFALTVLTLAAGLASTVFAPLTAALAGWLGWRGSYLVLAGILAVITIPGHWFGLDLPWPQRQASGQRQPGGDPASVARGPAFILLTIALSIAAFATFAALINLVPVLVERGAGLGTAATALGLGGAGQLLGRIGYAPLTRRTGVRSRTALILLAIAATTTLLGVLTPVPALLAAAVLAGTARGVFTLLHATAVSDRWGTAHYGRLTGLLSAPVTIATALAPFAGSALATLLGSYAMSFLALGAMAAFAGALSLASIPPGVEHRRDSWQALPR</sequence>
<dbReference type="Gene3D" id="1.20.1250.20">
    <property type="entry name" value="MFS general substrate transporter like domains"/>
    <property type="match status" value="1"/>
</dbReference>
<accession>A0A238XAY9</accession>
<dbReference type="GO" id="GO:0005886">
    <property type="term" value="C:plasma membrane"/>
    <property type="evidence" value="ECO:0007669"/>
    <property type="project" value="UniProtKB-SubCell"/>
</dbReference>
<protein>
    <submittedName>
        <fullName evidence="8">Cyanate permease</fullName>
    </submittedName>
</protein>
<dbReference type="EMBL" id="FZNW01000010">
    <property type="protein sequence ID" value="SNR56107.1"/>
    <property type="molecule type" value="Genomic_DNA"/>
</dbReference>
<evidence type="ECO:0000256" key="5">
    <source>
        <dbReference type="ARBA" id="ARBA00023136"/>
    </source>
</evidence>
<proteinExistence type="predicted"/>
<feature type="transmembrane region" description="Helical" evidence="6">
    <location>
        <begin position="40"/>
        <end position="62"/>
    </location>
</feature>
<dbReference type="Pfam" id="PF07690">
    <property type="entry name" value="MFS_1"/>
    <property type="match status" value="1"/>
</dbReference>
<gene>
    <name evidence="8" type="ORF">SAMN06265360_11044</name>
</gene>
<feature type="transmembrane region" description="Helical" evidence="6">
    <location>
        <begin position="244"/>
        <end position="266"/>
    </location>
</feature>
<dbReference type="SUPFAM" id="SSF103473">
    <property type="entry name" value="MFS general substrate transporter"/>
    <property type="match status" value="1"/>
</dbReference>
<dbReference type="InterPro" id="IPR011701">
    <property type="entry name" value="MFS"/>
</dbReference>
<evidence type="ECO:0000259" key="7">
    <source>
        <dbReference type="PROSITE" id="PS50850"/>
    </source>
</evidence>
<dbReference type="PANTHER" id="PTHR43385">
    <property type="entry name" value="RIBOFLAVIN TRANSPORTER RIBJ"/>
    <property type="match status" value="1"/>
</dbReference>
<dbReference type="InterPro" id="IPR036259">
    <property type="entry name" value="MFS_trans_sf"/>
</dbReference>
<feature type="transmembrane region" description="Helical" evidence="6">
    <location>
        <begin position="131"/>
        <end position="160"/>
    </location>
</feature>
<dbReference type="AlphaFoldDB" id="A0A238XAY9"/>
<feature type="transmembrane region" description="Helical" evidence="6">
    <location>
        <begin position="302"/>
        <end position="324"/>
    </location>
</feature>
<evidence type="ECO:0000313" key="8">
    <source>
        <dbReference type="EMBL" id="SNR56107.1"/>
    </source>
</evidence>
<evidence type="ECO:0000256" key="2">
    <source>
        <dbReference type="ARBA" id="ARBA00022448"/>
    </source>
</evidence>
<evidence type="ECO:0000256" key="4">
    <source>
        <dbReference type="ARBA" id="ARBA00022989"/>
    </source>
</evidence>
<keyword evidence="9" id="KW-1185">Reference proteome</keyword>
<feature type="transmembrane region" description="Helical" evidence="6">
    <location>
        <begin position="210"/>
        <end position="232"/>
    </location>
</feature>
<keyword evidence="5 6" id="KW-0472">Membrane</keyword>
<evidence type="ECO:0000313" key="9">
    <source>
        <dbReference type="Proteomes" id="UP000198348"/>
    </source>
</evidence>
<dbReference type="PANTHER" id="PTHR43385:SF1">
    <property type="entry name" value="RIBOFLAVIN TRANSPORTER RIBJ"/>
    <property type="match status" value="1"/>
</dbReference>
<feature type="transmembrane region" description="Helical" evidence="6">
    <location>
        <begin position="74"/>
        <end position="92"/>
    </location>
</feature>
<comment type="subcellular location">
    <subcellularLocation>
        <location evidence="1">Cell membrane</location>
        <topology evidence="1">Multi-pass membrane protein</topology>
    </subcellularLocation>
</comment>
<evidence type="ECO:0000256" key="3">
    <source>
        <dbReference type="ARBA" id="ARBA00022692"/>
    </source>
</evidence>
<feature type="transmembrane region" description="Helical" evidence="6">
    <location>
        <begin position="278"/>
        <end position="296"/>
    </location>
</feature>
<dbReference type="PROSITE" id="PS50850">
    <property type="entry name" value="MFS"/>
    <property type="match status" value="1"/>
</dbReference>
<feature type="transmembrane region" description="Helical" evidence="6">
    <location>
        <begin position="98"/>
        <end position="119"/>
    </location>
</feature>
<dbReference type="InterPro" id="IPR020846">
    <property type="entry name" value="MFS_dom"/>
</dbReference>
<reference evidence="8 9" key="1">
    <citation type="submission" date="2017-06" db="EMBL/GenBank/DDBJ databases">
        <authorList>
            <person name="Kim H.J."/>
            <person name="Triplett B.A."/>
        </authorList>
    </citation>
    <scope>NUCLEOTIDE SEQUENCE [LARGE SCALE GENOMIC DNA]</scope>
    <source>
        <strain evidence="8 9">DSM 45207</strain>
    </source>
</reference>
<evidence type="ECO:0000256" key="6">
    <source>
        <dbReference type="SAM" id="Phobius"/>
    </source>
</evidence>
<dbReference type="InterPro" id="IPR052983">
    <property type="entry name" value="MFS_Riboflavin_Transporter"/>
</dbReference>
<organism evidence="8 9">
    <name type="scientific">Haloechinothrix alba</name>
    <dbReference type="NCBI Taxonomy" id="664784"/>
    <lineage>
        <taxon>Bacteria</taxon>
        <taxon>Bacillati</taxon>
        <taxon>Actinomycetota</taxon>
        <taxon>Actinomycetes</taxon>
        <taxon>Pseudonocardiales</taxon>
        <taxon>Pseudonocardiaceae</taxon>
        <taxon>Haloechinothrix</taxon>
    </lineage>
</organism>
<name>A0A238XAY9_9PSEU</name>
<feature type="domain" description="Major facilitator superfamily (MFS) profile" evidence="7">
    <location>
        <begin position="6"/>
        <end position="391"/>
    </location>
</feature>
<dbReference type="Proteomes" id="UP000198348">
    <property type="component" value="Unassembled WGS sequence"/>
</dbReference>
<evidence type="ECO:0000256" key="1">
    <source>
        <dbReference type="ARBA" id="ARBA00004651"/>
    </source>
</evidence>